<dbReference type="InterPro" id="IPR050597">
    <property type="entry name" value="Cytochrome_c_Oxidase_Subunit"/>
</dbReference>
<evidence type="ECO:0000256" key="5">
    <source>
        <dbReference type="ARBA" id="ARBA00023004"/>
    </source>
</evidence>
<keyword evidence="10" id="KW-1185">Reference proteome</keyword>
<sequence length="216" mass="24402">MESKLKQIVLALLAPLLFLPAFAIAENTTDFQDVVQQMRDIKGNQVDYQIAIQEGQERSMLCGYCHGKDGNSVKNDIPNLAEQNTEYLLKQFELFASGERKSYVMGQLSKSLTTEERINLSLFYSSQTVKPQTEIETSERGKEKYQTFCFACHGEDGHGNADLPRLAGQKYQFLVETLTAFKRGEKSRANSPMVKIMKTVDAKDIEPLARYIANMP</sequence>
<feature type="chain" id="PRO_5004194459" evidence="7">
    <location>
        <begin position="26"/>
        <end position="216"/>
    </location>
</feature>
<dbReference type="GO" id="GO:0046872">
    <property type="term" value="F:metal ion binding"/>
    <property type="evidence" value="ECO:0007669"/>
    <property type="project" value="UniProtKB-KW"/>
</dbReference>
<evidence type="ECO:0000256" key="4">
    <source>
        <dbReference type="ARBA" id="ARBA00022982"/>
    </source>
</evidence>
<dbReference type="OrthoDB" id="9773456at2"/>
<keyword evidence="1" id="KW-0813">Transport</keyword>
<evidence type="ECO:0000259" key="8">
    <source>
        <dbReference type="PROSITE" id="PS51007"/>
    </source>
</evidence>
<reference evidence="9 10" key="1">
    <citation type="submission" date="2006-03" db="EMBL/GenBank/DDBJ databases">
        <authorList>
            <person name="Pinhassi J."/>
            <person name="Pedros-Alio C."/>
            <person name="Ferriera S."/>
            <person name="Johnson J."/>
            <person name="Kravitz S."/>
            <person name="Halpern A."/>
            <person name="Remington K."/>
            <person name="Beeson K."/>
            <person name="Tran B."/>
            <person name="Rogers Y.-H."/>
            <person name="Friedman R."/>
            <person name="Venter J.C."/>
        </authorList>
    </citation>
    <scope>NUCLEOTIDE SEQUENCE [LARGE SCALE GENOMIC DNA]</scope>
    <source>
        <strain evidence="9 10">RED65</strain>
    </source>
</reference>
<dbReference type="GO" id="GO:0009055">
    <property type="term" value="F:electron transfer activity"/>
    <property type="evidence" value="ECO:0007669"/>
    <property type="project" value="InterPro"/>
</dbReference>
<keyword evidence="4" id="KW-0249">Electron transport</keyword>
<evidence type="ECO:0000256" key="7">
    <source>
        <dbReference type="SAM" id="SignalP"/>
    </source>
</evidence>
<comment type="caution">
    <text evidence="9">The sequence shown here is derived from an EMBL/GenBank/DDBJ whole genome shotgun (WGS) entry which is preliminary data.</text>
</comment>
<name>Q1MZI7_9GAMM</name>
<gene>
    <name evidence="9" type="ORF">RED65_05892</name>
</gene>
<dbReference type="PANTHER" id="PTHR33751">
    <property type="entry name" value="CBB3-TYPE CYTOCHROME C OXIDASE SUBUNIT FIXP"/>
    <property type="match status" value="1"/>
</dbReference>
<evidence type="ECO:0000256" key="6">
    <source>
        <dbReference type="PROSITE-ProRule" id="PRU00433"/>
    </source>
</evidence>
<protein>
    <submittedName>
        <fullName evidence="9">Cytochrome c, class I</fullName>
    </submittedName>
</protein>
<evidence type="ECO:0000256" key="2">
    <source>
        <dbReference type="ARBA" id="ARBA00022617"/>
    </source>
</evidence>
<keyword evidence="3 6" id="KW-0479">Metal-binding</keyword>
<dbReference type="Proteomes" id="UP000004263">
    <property type="component" value="Unassembled WGS sequence"/>
</dbReference>
<evidence type="ECO:0000256" key="1">
    <source>
        <dbReference type="ARBA" id="ARBA00022448"/>
    </source>
</evidence>
<keyword evidence="2 6" id="KW-0349">Heme</keyword>
<dbReference type="GO" id="GO:0020037">
    <property type="term" value="F:heme binding"/>
    <property type="evidence" value="ECO:0007669"/>
    <property type="project" value="InterPro"/>
</dbReference>
<evidence type="ECO:0000313" key="9">
    <source>
        <dbReference type="EMBL" id="EAT11424.1"/>
    </source>
</evidence>
<feature type="domain" description="Cytochrome c" evidence="8">
    <location>
        <begin position="136"/>
        <end position="216"/>
    </location>
</feature>
<evidence type="ECO:0000256" key="3">
    <source>
        <dbReference type="ARBA" id="ARBA00022723"/>
    </source>
</evidence>
<dbReference type="AlphaFoldDB" id="Q1MZI7"/>
<dbReference type="STRING" id="207949.RED65_05892"/>
<dbReference type="InterPro" id="IPR036909">
    <property type="entry name" value="Cyt_c-like_dom_sf"/>
</dbReference>
<feature type="signal peptide" evidence="7">
    <location>
        <begin position="1"/>
        <end position="25"/>
    </location>
</feature>
<dbReference type="PROSITE" id="PS51007">
    <property type="entry name" value="CYTC"/>
    <property type="match status" value="1"/>
</dbReference>
<accession>Q1MZI7</accession>
<dbReference type="InterPro" id="IPR009056">
    <property type="entry name" value="Cyt_c-like_dom"/>
</dbReference>
<dbReference type="Pfam" id="PF00034">
    <property type="entry name" value="Cytochrom_C"/>
    <property type="match status" value="1"/>
</dbReference>
<evidence type="ECO:0000313" key="10">
    <source>
        <dbReference type="Proteomes" id="UP000004263"/>
    </source>
</evidence>
<dbReference type="Gene3D" id="1.10.760.10">
    <property type="entry name" value="Cytochrome c-like domain"/>
    <property type="match status" value="2"/>
</dbReference>
<organism evidence="9 10">
    <name type="scientific">Bermanella marisrubri</name>
    <dbReference type="NCBI Taxonomy" id="207949"/>
    <lineage>
        <taxon>Bacteria</taxon>
        <taxon>Pseudomonadati</taxon>
        <taxon>Pseudomonadota</taxon>
        <taxon>Gammaproteobacteria</taxon>
        <taxon>Oceanospirillales</taxon>
        <taxon>Oceanospirillaceae</taxon>
        <taxon>Bermanella</taxon>
    </lineage>
</organism>
<proteinExistence type="predicted"/>
<keyword evidence="7" id="KW-0732">Signal</keyword>
<dbReference type="PANTHER" id="PTHR33751:SF9">
    <property type="entry name" value="CYTOCHROME C4"/>
    <property type="match status" value="1"/>
</dbReference>
<dbReference type="HOGENOM" id="CLU_076280_3_0_6"/>
<dbReference type="SUPFAM" id="SSF46626">
    <property type="entry name" value="Cytochrome c"/>
    <property type="match status" value="2"/>
</dbReference>
<dbReference type="EMBL" id="AAQH01000018">
    <property type="protein sequence ID" value="EAT11424.1"/>
    <property type="molecule type" value="Genomic_DNA"/>
</dbReference>
<keyword evidence="5 6" id="KW-0408">Iron</keyword>